<reference evidence="2 3" key="1">
    <citation type="submission" date="2014-04" db="EMBL/GenBank/DDBJ databases">
        <authorList>
            <consortium name="DOE Joint Genome Institute"/>
            <person name="Kuo A."/>
            <person name="Gay G."/>
            <person name="Dore J."/>
            <person name="Kohler A."/>
            <person name="Nagy L.G."/>
            <person name="Floudas D."/>
            <person name="Copeland A."/>
            <person name="Barry K.W."/>
            <person name="Cichocki N."/>
            <person name="Veneault-Fourrey C."/>
            <person name="LaButti K."/>
            <person name="Lindquist E.A."/>
            <person name="Lipzen A."/>
            <person name="Lundell T."/>
            <person name="Morin E."/>
            <person name="Murat C."/>
            <person name="Sun H."/>
            <person name="Tunlid A."/>
            <person name="Henrissat B."/>
            <person name="Grigoriev I.V."/>
            <person name="Hibbett D.S."/>
            <person name="Martin F."/>
            <person name="Nordberg H.P."/>
            <person name="Cantor M.N."/>
            <person name="Hua S.X."/>
        </authorList>
    </citation>
    <scope>NUCLEOTIDE SEQUENCE [LARGE SCALE GENOMIC DNA]</scope>
    <source>
        <strain evidence="3">h7</strain>
    </source>
</reference>
<dbReference type="GO" id="GO:0005737">
    <property type="term" value="C:cytoplasm"/>
    <property type="evidence" value="ECO:0007669"/>
    <property type="project" value="TreeGrafter"/>
</dbReference>
<dbReference type="Gene3D" id="3.30.200.20">
    <property type="entry name" value="Phosphorylase Kinase, domain 1"/>
    <property type="match status" value="1"/>
</dbReference>
<comment type="similarity">
    <text evidence="1">Belongs to the choline/ethanolamine kinase family.</text>
</comment>
<dbReference type="Gene3D" id="3.90.1200.10">
    <property type="match status" value="1"/>
</dbReference>
<dbReference type="PANTHER" id="PTHR22603:SF93">
    <property type="entry name" value="RE24176P"/>
    <property type="match status" value="1"/>
</dbReference>
<dbReference type="PANTHER" id="PTHR22603">
    <property type="entry name" value="CHOLINE/ETHANOALAMINE KINASE"/>
    <property type="match status" value="1"/>
</dbReference>
<dbReference type="EMBL" id="KN831769">
    <property type="protein sequence ID" value="KIM48358.1"/>
    <property type="molecule type" value="Genomic_DNA"/>
</dbReference>
<organism evidence="2 3">
    <name type="scientific">Hebeloma cylindrosporum</name>
    <dbReference type="NCBI Taxonomy" id="76867"/>
    <lineage>
        <taxon>Eukaryota</taxon>
        <taxon>Fungi</taxon>
        <taxon>Dikarya</taxon>
        <taxon>Basidiomycota</taxon>
        <taxon>Agaricomycotina</taxon>
        <taxon>Agaricomycetes</taxon>
        <taxon>Agaricomycetidae</taxon>
        <taxon>Agaricales</taxon>
        <taxon>Agaricineae</taxon>
        <taxon>Hymenogastraceae</taxon>
        <taxon>Hebeloma</taxon>
    </lineage>
</organism>
<dbReference type="HOGENOM" id="CLU_012712_5_1_1"/>
<gene>
    <name evidence="2" type="ORF">M413DRAFT_440087</name>
</gene>
<evidence type="ECO:0000313" key="3">
    <source>
        <dbReference type="Proteomes" id="UP000053424"/>
    </source>
</evidence>
<name>A0A0C2YEZ7_HEBCY</name>
<dbReference type="CDD" id="cd05157">
    <property type="entry name" value="ETNK_euk"/>
    <property type="match status" value="1"/>
</dbReference>
<dbReference type="GO" id="GO:0004103">
    <property type="term" value="F:choline kinase activity"/>
    <property type="evidence" value="ECO:0007669"/>
    <property type="project" value="TreeGrafter"/>
</dbReference>
<keyword evidence="3" id="KW-1185">Reference proteome</keyword>
<dbReference type="STRING" id="686832.A0A0C2YEZ7"/>
<protein>
    <recommendedName>
        <fullName evidence="4">Aminoglycoside phosphotransferase domain-containing protein</fullName>
    </recommendedName>
</protein>
<dbReference type="OrthoDB" id="10267235at2759"/>
<evidence type="ECO:0000313" key="2">
    <source>
        <dbReference type="EMBL" id="KIM48358.1"/>
    </source>
</evidence>
<dbReference type="Pfam" id="PF01633">
    <property type="entry name" value="Choline_kinase"/>
    <property type="match status" value="1"/>
</dbReference>
<dbReference type="SUPFAM" id="SSF56112">
    <property type="entry name" value="Protein kinase-like (PK-like)"/>
    <property type="match status" value="1"/>
</dbReference>
<proteinExistence type="inferred from homology"/>
<dbReference type="InterPro" id="IPR011009">
    <property type="entry name" value="Kinase-like_dom_sf"/>
</dbReference>
<dbReference type="AlphaFoldDB" id="A0A0C2YEZ7"/>
<dbReference type="GO" id="GO:0004305">
    <property type="term" value="F:ethanolamine kinase activity"/>
    <property type="evidence" value="ECO:0007669"/>
    <property type="project" value="TreeGrafter"/>
</dbReference>
<dbReference type="GO" id="GO:0006646">
    <property type="term" value="P:phosphatidylethanolamine biosynthetic process"/>
    <property type="evidence" value="ECO:0007669"/>
    <property type="project" value="TreeGrafter"/>
</dbReference>
<sequence length="447" mass="50022">MVPVLSQPFSSSTSSLVTPNVGSVPMQLSSSSVHSLADFFLTASTSRLAENNVEVVREEGLQHARIKLDARQYKKLPFRERLLEILRKLQIRSWANPQIVPENIVVTKVSGALTNAVFFVSCSSAPSTQTLLLRVYGPSSGSLISRPRELHTLHILSSRYKIGPRVYGTFDNGRIEEYFDSVTLTSTDIRDPQISRWIGARMAELHSVDVQAVDGSSSNLENSGMEFVANVKSWLGAAEEVLQLPGISDATRQELDLPRFKNEWNRYVAWVLSRPRTFGTRRVFAHNDAQYGNILRLKDGSEGLDEHRQIIVVDFEYAAPNAAAFDIANHFIEWTADYHCPTPHLLNASRYPTAEERHNFYASYIRYSAMLAEDPGLDDSSLEEMITELDKDVLILGAASHGGWAIWGIVQAREDVEAGVTEPEFDYIGYAKGRMAAFRKDFQSFGL</sequence>
<accession>A0A0C2YEZ7</accession>
<reference evidence="3" key="2">
    <citation type="submission" date="2015-01" db="EMBL/GenBank/DDBJ databases">
        <title>Evolutionary Origins and Diversification of the Mycorrhizal Mutualists.</title>
        <authorList>
            <consortium name="DOE Joint Genome Institute"/>
            <consortium name="Mycorrhizal Genomics Consortium"/>
            <person name="Kohler A."/>
            <person name="Kuo A."/>
            <person name="Nagy L.G."/>
            <person name="Floudas D."/>
            <person name="Copeland A."/>
            <person name="Barry K.W."/>
            <person name="Cichocki N."/>
            <person name="Veneault-Fourrey C."/>
            <person name="LaButti K."/>
            <person name="Lindquist E.A."/>
            <person name="Lipzen A."/>
            <person name="Lundell T."/>
            <person name="Morin E."/>
            <person name="Murat C."/>
            <person name="Riley R."/>
            <person name="Ohm R."/>
            <person name="Sun H."/>
            <person name="Tunlid A."/>
            <person name="Henrissat B."/>
            <person name="Grigoriev I.V."/>
            <person name="Hibbett D.S."/>
            <person name="Martin F."/>
        </authorList>
    </citation>
    <scope>NUCLEOTIDE SEQUENCE [LARGE SCALE GENOMIC DNA]</scope>
    <source>
        <strain evidence="3">h7</strain>
    </source>
</reference>
<evidence type="ECO:0008006" key="4">
    <source>
        <dbReference type="Google" id="ProtNLM"/>
    </source>
</evidence>
<dbReference type="Proteomes" id="UP000053424">
    <property type="component" value="Unassembled WGS sequence"/>
</dbReference>
<evidence type="ECO:0000256" key="1">
    <source>
        <dbReference type="ARBA" id="ARBA00038211"/>
    </source>
</evidence>